<reference evidence="2" key="1">
    <citation type="submission" date="2021-01" db="EMBL/GenBank/DDBJ databases">
        <authorList>
            <person name="Corre E."/>
            <person name="Pelletier E."/>
            <person name="Niang G."/>
            <person name="Scheremetjew M."/>
            <person name="Finn R."/>
            <person name="Kale V."/>
            <person name="Holt S."/>
            <person name="Cochrane G."/>
            <person name="Meng A."/>
            <person name="Brown T."/>
            <person name="Cohen L."/>
        </authorList>
    </citation>
    <scope>NUCLEOTIDE SEQUENCE</scope>
    <source>
        <strain evidence="2">CCMP1756</strain>
    </source>
</reference>
<dbReference type="Pfam" id="PF05711">
    <property type="entry name" value="TylF"/>
    <property type="match status" value="1"/>
</dbReference>
<dbReference type="PANTHER" id="PTHR40036:SF1">
    <property type="entry name" value="MACROCIN O-METHYLTRANSFERASE"/>
    <property type="match status" value="1"/>
</dbReference>
<protein>
    <recommendedName>
        <fullName evidence="3">Macrocin O-methyltransferase</fullName>
    </recommendedName>
</protein>
<dbReference type="PANTHER" id="PTHR40036">
    <property type="entry name" value="MACROCIN O-METHYLTRANSFERASE"/>
    <property type="match status" value="1"/>
</dbReference>
<dbReference type="InterPro" id="IPR029063">
    <property type="entry name" value="SAM-dependent_MTases_sf"/>
</dbReference>
<dbReference type="Gene3D" id="3.40.50.150">
    <property type="entry name" value="Vaccinia Virus protein VP39"/>
    <property type="match status" value="1"/>
</dbReference>
<dbReference type="AlphaFoldDB" id="A0A7S3ZW06"/>
<evidence type="ECO:0000313" key="2">
    <source>
        <dbReference type="EMBL" id="CAE0695781.1"/>
    </source>
</evidence>
<evidence type="ECO:0008006" key="3">
    <source>
        <dbReference type="Google" id="ProtNLM"/>
    </source>
</evidence>
<keyword evidence="1" id="KW-0732">Signal</keyword>
<accession>A0A7S3ZW06</accession>
<name>A0A7S3ZW06_9STRA</name>
<proteinExistence type="predicted"/>
<dbReference type="EMBL" id="HBIW01013065">
    <property type="protein sequence ID" value="CAE0695781.1"/>
    <property type="molecule type" value="Transcribed_RNA"/>
</dbReference>
<sequence length="536" mass="58087">MRDTMRPLWAAALWCLWAAAQDVTPPPGAVLLDLELTVDNTPTRLRLHQDQSFLDAARQACTPTETPEAKDNCVGGAMSIIVNQHLRAAKDGQAADATALASPGVSLVRDDLEKYDPVSWVGQSPLHVDIELPIQVKRTVCDAERCFELGDDDGVPPENHTLQVPAWSSNLTETAREVAAALDLWREMDLTLVEHRVALERTRKATPLDQRLHRAHDSSPVVSFDGFYPVYFVLHNGALFFDAQRVKVSGAFRPPIDGEVCIAVTSLGEGNADVNPPAEAAGEACFADTYNAVLTGFEQAKGSHRLTARLRRKDTDATVGEGDFSTFVAAPPLRPTTPWDSPQGRFIKLLRDAVVGWLYLDNVNPDDPGLAGPCTTGWNGHTMVGVHKLDWLQAMIEGLVNDQVPGDIVECGAWRGGASIFSKGVVDVLDPTGGRKILVADTFVGFPAADKNDGVDTDGWAYQNFHVGGSDAVVATFKRYGVFDDKVVIAAGLFNETLPILPTEQIALLRMDCDMYRSTIDALSNLYDKVAVCGSA</sequence>
<gene>
    <name evidence="2" type="ORF">PCAL00307_LOCUS11217</name>
</gene>
<organism evidence="2">
    <name type="scientific">Pelagomonas calceolata</name>
    <dbReference type="NCBI Taxonomy" id="35677"/>
    <lineage>
        <taxon>Eukaryota</taxon>
        <taxon>Sar</taxon>
        <taxon>Stramenopiles</taxon>
        <taxon>Ochrophyta</taxon>
        <taxon>Pelagophyceae</taxon>
        <taxon>Pelagomonadales</taxon>
        <taxon>Pelagomonadaceae</taxon>
        <taxon>Pelagomonas</taxon>
    </lineage>
</organism>
<feature type="signal peptide" evidence="1">
    <location>
        <begin position="1"/>
        <end position="20"/>
    </location>
</feature>
<dbReference type="InterPro" id="IPR008884">
    <property type="entry name" value="TylF_MeTrfase"/>
</dbReference>
<feature type="chain" id="PRO_5030907219" description="Macrocin O-methyltransferase" evidence="1">
    <location>
        <begin position="21"/>
        <end position="536"/>
    </location>
</feature>
<evidence type="ECO:0000256" key="1">
    <source>
        <dbReference type="SAM" id="SignalP"/>
    </source>
</evidence>